<dbReference type="Gene3D" id="1.20.144.10">
    <property type="entry name" value="Phosphatidic acid phosphatase type 2/haloperoxidase"/>
    <property type="match status" value="1"/>
</dbReference>
<dbReference type="SUPFAM" id="SSF48317">
    <property type="entry name" value="Acid phosphatase/Vanadium-dependent haloperoxidase"/>
    <property type="match status" value="1"/>
</dbReference>
<reference evidence="3" key="2">
    <citation type="submission" date="2020-09" db="EMBL/GenBank/DDBJ databases">
        <authorList>
            <person name="Sun Q."/>
            <person name="Zhou Y."/>
        </authorList>
    </citation>
    <scope>NUCLEOTIDE SEQUENCE</scope>
    <source>
        <strain evidence="3">CGMCC 1.15330</strain>
    </source>
</reference>
<sequence length="204" mass="21888">MSAKRTVTAVEQTDHRITDRVNTRSDSWPIRVLGVASEIGDQPQMRAVCVATTLVGMVQRDRRLAATGLKMLAAHSLATWVKSRIKATIDRTRPESGDDPHMRPGRSDRHEDNSFPSGHSAGAMAVGEAFARAYPDRRTAARGAALAVSIVQVPRGTHYAGDVLAGIAIGVVAERLSDGAIRFAERRIGRTAATREIMAPPSAA</sequence>
<evidence type="ECO:0000259" key="2">
    <source>
        <dbReference type="SMART" id="SM00014"/>
    </source>
</evidence>
<dbReference type="EMBL" id="BMIH01000005">
    <property type="protein sequence ID" value="GGB40153.1"/>
    <property type="molecule type" value="Genomic_DNA"/>
</dbReference>
<feature type="region of interest" description="Disordered" evidence="1">
    <location>
        <begin position="89"/>
        <end position="120"/>
    </location>
</feature>
<gene>
    <name evidence="3" type="ORF">GCM10011380_32010</name>
</gene>
<dbReference type="Pfam" id="PF01569">
    <property type="entry name" value="PAP2"/>
    <property type="match status" value="1"/>
</dbReference>
<dbReference type="SMART" id="SM00014">
    <property type="entry name" value="acidPPc"/>
    <property type="match status" value="1"/>
</dbReference>
<evidence type="ECO:0000256" key="1">
    <source>
        <dbReference type="SAM" id="MobiDB-lite"/>
    </source>
</evidence>
<organism evidence="3 4">
    <name type="scientific">Sphingomonas metalli</name>
    <dbReference type="NCBI Taxonomy" id="1779358"/>
    <lineage>
        <taxon>Bacteria</taxon>
        <taxon>Pseudomonadati</taxon>
        <taxon>Pseudomonadota</taxon>
        <taxon>Alphaproteobacteria</taxon>
        <taxon>Sphingomonadales</taxon>
        <taxon>Sphingomonadaceae</taxon>
        <taxon>Sphingomonas</taxon>
    </lineage>
</organism>
<evidence type="ECO:0000313" key="3">
    <source>
        <dbReference type="EMBL" id="GGB40153.1"/>
    </source>
</evidence>
<feature type="compositionally biased region" description="Basic and acidic residues" evidence="1">
    <location>
        <begin position="89"/>
        <end position="113"/>
    </location>
</feature>
<dbReference type="AlphaFoldDB" id="A0A916TDR7"/>
<dbReference type="InterPro" id="IPR000326">
    <property type="entry name" value="PAP2/HPO"/>
</dbReference>
<comment type="caution">
    <text evidence="3">The sequence shown here is derived from an EMBL/GenBank/DDBJ whole genome shotgun (WGS) entry which is preliminary data.</text>
</comment>
<dbReference type="RefSeq" id="WP_188660192.1">
    <property type="nucleotide sequence ID" value="NZ_BMIH01000005.1"/>
</dbReference>
<dbReference type="InterPro" id="IPR036938">
    <property type="entry name" value="PAP2/HPO_sf"/>
</dbReference>
<keyword evidence="4" id="KW-1185">Reference proteome</keyword>
<name>A0A916TDR7_9SPHN</name>
<evidence type="ECO:0000313" key="4">
    <source>
        <dbReference type="Proteomes" id="UP000623067"/>
    </source>
</evidence>
<proteinExistence type="predicted"/>
<accession>A0A916TDR7</accession>
<reference evidence="3" key="1">
    <citation type="journal article" date="2014" name="Int. J. Syst. Evol. Microbiol.">
        <title>Complete genome sequence of Corynebacterium casei LMG S-19264T (=DSM 44701T), isolated from a smear-ripened cheese.</title>
        <authorList>
            <consortium name="US DOE Joint Genome Institute (JGI-PGF)"/>
            <person name="Walter F."/>
            <person name="Albersmeier A."/>
            <person name="Kalinowski J."/>
            <person name="Ruckert C."/>
        </authorList>
    </citation>
    <scope>NUCLEOTIDE SEQUENCE</scope>
    <source>
        <strain evidence="3">CGMCC 1.15330</strain>
    </source>
</reference>
<protein>
    <recommendedName>
        <fullName evidence="2">Phosphatidic acid phosphatase type 2/haloperoxidase domain-containing protein</fullName>
    </recommendedName>
</protein>
<dbReference type="Proteomes" id="UP000623067">
    <property type="component" value="Unassembled WGS sequence"/>
</dbReference>
<feature type="domain" description="Phosphatidic acid phosphatase type 2/haloperoxidase" evidence="2">
    <location>
        <begin position="67"/>
        <end position="177"/>
    </location>
</feature>